<keyword evidence="2" id="KW-1185">Reference proteome</keyword>
<proteinExistence type="predicted"/>
<evidence type="ECO:0000313" key="1">
    <source>
        <dbReference type="EMBL" id="TEY84230.1"/>
    </source>
</evidence>
<gene>
    <name evidence="1" type="ORF">BOTCAL_0018g00070</name>
</gene>
<organism evidence="1 2">
    <name type="scientific">Botryotinia calthae</name>
    <dbReference type="NCBI Taxonomy" id="38488"/>
    <lineage>
        <taxon>Eukaryota</taxon>
        <taxon>Fungi</taxon>
        <taxon>Dikarya</taxon>
        <taxon>Ascomycota</taxon>
        <taxon>Pezizomycotina</taxon>
        <taxon>Leotiomycetes</taxon>
        <taxon>Helotiales</taxon>
        <taxon>Sclerotiniaceae</taxon>
        <taxon>Botryotinia</taxon>
    </lineage>
</organism>
<comment type="caution">
    <text evidence="1">The sequence shown here is derived from an EMBL/GenBank/DDBJ whole genome shotgun (WGS) entry which is preliminary data.</text>
</comment>
<reference evidence="1 2" key="1">
    <citation type="submission" date="2017-11" db="EMBL/GenBank/DDBJ databases">
        <title>Comparative genomics of Botrytis spp.</title>
        <authorList>
            <person name="Valero-Jimenez C.A."/>
            <person name="Tapia P."/>
            <person name="Veloso J."/>
            <person name="Silva-Moreno E."/>
            <person name="Staats M."/>
            <person name="Valdes J.H."/>
            <person name="Van Kan J.A.L."/>
        </authorList>
    </citation>
    <scope>NUCLEOTIDE SEQUENCE [LARGE SCALE GENOMIC DNA]</scope>
    <source>
        <strain evidence="1 2">MUCL2830</strain>
    </source>
</reference>
<protein>
    <submittedName>
        <fullName evidence="1">Uncharacterized protein</fullName>
    </submittedName>
</protein>
<dbReference type="EMBL" id="PHWZ01000018">
    <property type="protein sequence ID" value="TEY84230.1"/>
    <property type="molecule type" value="Genomic_DNA"/>
</dbReference>
<dbReference type="OrthoDB" id="3435367at2759"/>
<name>A0A4Y8DHB0_9HELO</name>
<dbReference type="AlphaFoldDB" id="A0A4Y8DHB0"/>
<sequence length="339" mass="38848">MGVFSKFLLDIVENLDSDGPNFGHNPLDFVINLARSNTALGEATLKALTKVLNTVENEIHRIDLLVYQCLLIAGGVEINVEHQQQSLICWKNFARILQVLDLEAVCGKYDYERNIFTLQSRLLAHYQLAIKNRQDNPLSQHEQQLLDALKAEKLYLQIKAFLASYYSQLKDFVKAKNQFRDDMINAISVLEDEDPDNDRIGVLYHTGDDRNALNALSLLYPNDALRGSDDDEEKSIRSGPLDAKCEGECGIKWTYADDFYMCKSCYQIIFCGNCLEKLKENRFSTWACHPEHSWLHVPPWKDENAPGKGMVRVMDEAGSPKEVKISDWIKDLKRIWEIE</sequence>
<accession>A0A4Y8DHB0</accession>
<evidence type="ECO:0000313" key="2">
    <source>
        <dbReference type="Proteomes" id="UP000297299"/>
    </source>
</evidence>
<dbReference type="Proteomes" id="UP000297299">
    <property type="component" value="Unassembled WGS sequence"/>
</dbReference>